<dbReference type="GO" id="GO:0000172">
    <property type="term" value="C:ribonuclease MRP complex"/>
    <property type="evidence" value="ECO:0007669"/>
    <property type="project" value="TreeGrafter"/>
</dbReference>
<feature type="compositionally biased region" description="Polar residues" evidence="1">
    <location>
        <begin position="232"/>
        <end position="248"/>
    </location>
</feature>
<dbReference type="PANTHER" id="PTHR28272:SF1">
    <property type="entry name" value="RIBONUCLEASES P_MRP PROTEIN SUBUNIT POP3"/>
    <property type="match status" value="1"/>
</dbReference>
<dbReference type="AlphaFoldDB" id="A0A2X0MH87"/>
<accession>A0A2X0MH87</accession>
<feature type="region of interest" description="Disordered" evidence="1">
    <location>
        <begin position="1"/>
        <end position="45"/>
    </location>
</feature>
<feature type="region of interest" description="Disordered" evidence="1">
    <location>
        <begin position="634"/>
        <end position="683"/>
    </location>
</feature>
<dbReference type="PANTHER" id="PTHR28272">
    <property type="entry name" value="RIBONUCLEASES P/MRP PROTEIN SUBUNIT POP3"/>
    <property type="match status" value="1"/>
</dbReference>
<feature type="compositionally biased region" description="Basic and acidic residues" evidence="1">
    <location>
        <begin position="495"/>
        <end position="513"/>
    </location>
</feature>
<feature type="compositionally biased region" description="Acidic residues" evidence="1">
    <location>
        <begin position="514"/>
        <end position="525"/>
    </location>
</feature>
<feature type="compositionally biased region" description="Basic residues" evidence="1">
    <location>
        <begin position="147"/>
        <end position="159"/>
    </location>
</feature>
<dbReference type="GO" id="GO:0006364">
    <property type="term" value="P:rRNA processing"/>
    <property type="evidence" value="ECO:0007669"/>
    <property type="project" value="InterPro"/>
</dbReference>
<protein>
    <submittedName>
        <fullName evidence="2">BZ3500_MvSof-1268-A1-R1_Chr1-3g02398 protein</fullName>
    </submittedName>
</protein>
<sequence length="683" mass="75574">MAQAKLLNAHNSVRDKSKPTPKSSSHPSKAGPSSTPASTWTSGSTKAPLCATKAAQPQRTVYKPVLDNPFQIEWSAWIVGRVAPSVLVLIARSVACNRPPLPSSLRNRLLDLLIEALQPTTRADAAENGQKQDLSISEWRALLHKRKRELASKTTRRNQKLNQRASEQQDQRKGKRKEQDPTDAQPPSRQAKRSKAKKARIETSSKESEPAAASTSSAKATNDSPPPPPTPADSTHTLTLRSSKTVTVPNFIDKPLGMPTTPSSKEVTLPSKPSMLDSLVVGINDLTRALESQIRWARWELGDREAAPSMRVEKTQRPEAVPSDKLDKGKDKEDKTSKTRRKHRSPEDHAQWDEILLGPHMTQEQKEVVDEPYRFLLDPLRNESLDQEEAAYIKRSNAVSKNGSGSTFPKILNNSLAFRIKPPRSPAPASGEAQSKTKNKLRSTPKTPPQKTDPSDPYYPLIDLVFVCKPDINPASLVGHLPAMCAATNGLRKAVSVERETRKDVKGKEKENPGDGEDEDEDGMDVDEKQAAQARAEVDEPDRFVYLIPLDVGAEHRLAEVMGLRRVAAIGVCSSSASTFAPLLSLVQENLQPLFVPWLNPSPKPIQASTLTSTPAPKTEPRFIPTHIKHLKTTQPLNPRAAHALKKEGKKKAREERRKTLSKKKRKEGKEDEVYVVDEDMDH</sequence>
<feature type="compositionally biased region" description="Basic and acidic residues" evidence="1">
    <location>
        <begin position="167"/>
        <end position="180"/>
    </location>
</feature>
<dbReference type="GO" id="GO:0034965">
    <property type="term" value="P:intronic box C/D snoRNA processing"/>
    <property type="evidence" value="ECO:0007669"/>
    <property type="project" value="TreeGrafter"/>
</dbReference>
<feature type="region of interest" description="Disordered" evidence="1">
    <location>
        <begin position="493"/>
        <end position="536"/>
    </location>
</feature>
<evidence type="ECO:0000313" key="2">
    <source>
        <dbReference type="EMBL" id="SCZ90935.1"/>
    </source>
</evidence>
<feature type="compositionally biased region" description="Low complexity" evidence="1">
    <location>
        <begin position="210"/>
        <end position="221"/>
    </location>
</feature>
<name>A0A2X0MH87_9BASI</name>
<dbReference type="InterPro" id="IPR013241">
    <property type="entry name" value="RNase_P_Pop3"/>
</dbReference>
<feature type="compositionally biased region" description="Basic and acidic residues" evidence="1">
    <location>
        <begin position="199"/>
        <end position="209"/>
    </location>
</feature>
<proteinExistence type="predicted"/>
<dbReference type="Proteomes" id="UP000249723">
    <property type="component" value="Unassembled WGS sequence"/>
</dbReference>
<dbReference type="GO" id="GO:0000171">
    <property type="term" value="F:ribonuclease MRP activity"/>
    <property type="evidence" value="ECO:0007669"/>
    <property type="project" value="TreeGrafter"/>
</dbReference>
<dbReference type="GO" id="GO:0005829">
    <property type="term" value="C:cytosol"/>
    <property type="evidence" value="ECO:0007669"/>
    <property type="project" value="TreeGrafter"/>
</dbReference>
<feature type="compositionally biased region" description="Basic and acidic residues" evidence="1">
    <location>
        <begin position="526"/>
        <end position="536"/>
    </location>
</feature>
<dbReference type="OrthoDB" id="20109at2759"/>
<feature type="compositionally biased region" description="Polar residues" evidence="1">
    <location>
        <begin position="35"/>
        <end position="45"/>
    </location>
</feature>
<dbReference type="EMBL" id="FMWP01000014">
    <property type="protein sequence ID" value="SCZ90935.1"/>
    <property type="molecule type" value="Genomic_DNA"/>
</dbReference>
<gene>
    <name evidence="2" type="ORF">BZ3500_MVSOF-1268-A1-R1_CHR1-3G02398</name>
</gene>
<feature type="region of interest" description="Disordered" evidence="1">
    <location>
        <begin position="420"/>
        <end position="456"/>
    </location>
</feature>
<feature type="region of interest" description="Disordered" evidence="1">
    <location>
        <begin position="307"/>
        <end position="354"/>
    </location>
</feature>
<evidence type="ECO:0000313" key="3">
    <source>
        <dbReference type="Proteomes" id="UP000249723"/>
    </source>
</evidence>
<feature type="compositionally biased region" description="Acidic residues" evidence="1">
    <location>
        <begin position="674"/>
        <end position="683"/>
    </location>
</feature>
<feature type="region of interest" description="Disordered" evidence="1">
    <location>
        <begin position="147"/>
        <end position="271"/>
    </location>
</feature>
<feature type="compositionally biased region" description="Basic and acidic residues" evidence="1">
    <location>
        <begin position="307"/>
        <end position="337"/>
    </location>
</feature>
<evidence type="ECO:0000256" key="1">
    <source>
        <dbReference type="SAM" id="MobiDB-lite"/>
    </source>
</evidence>
<dbReference type="GO" id="GO:0008033">
    <property type="term" value="P:tRNA processing"/>
    <property type="evidence" value="ECO:0007669"/>
    <property type="project" value="InterPro"/>
</dbReference>
<organism evidence="2 3">
    <name type="scientific">Microbotryum saponariae</name>
    <dbReference type="NCBI Taxonomy" id="289078"/>
    <lineage>
        <taxon>Eukaryota</taxon>
        <taxon>Fungi</taxon>
        <taxon>Dikarya</taxon>
        <taxon>Basidiomycota</taxon>
        <taxon>Pucciniomycotina</taxon>
        <taxon>Microbotryomycetes</taxon>
        <taxon>Microbotryales</taxon>
        <taxon>Microbotryaceae</taxon>
        <taxon>Microbotryum</taxon>
    </lineage>
</organism>
<dbReference type="STRING" id="289078.A0A2X0MH87"/>
<keyword evidence="3" id="KW-1185">Reference proteome</keyword>
<dbReference type="GO" id="GO:0004526">
    <property type="term" value="F:ribonuclease P activity"/>
    <property type="evidence" value="ECO:0007669"/>
    <property type="project" value="TreeGrafter"/>
</dbReference>
<feature type="compositionally biased region" description="Low complexity" evidence="1">
    <location>
        <begin position="20"/>
        <end position="34"/>
    </location>
</feature>
<dbReference type="GO" id="GO:0005655">
    <property type="term" value="C:nucleolar ribonuclease P complex"/>
    <property type="evidence" value="ECO:0007669"/>
    <property type="project" value="TreeGrafter"/>
</dbReference>
<reference evidence="3" key="1">
    <citation type="submission" date="2016-10" db="EMBL/GenBank/DDBJ databases">
        <authorList>
            <person name="Jeantristanb JTB J.-T."/>
            <person name="Ricardo R."/>
        </authorList>
    </citation>
    <scope>NUCLEOTIDE SEQUENCE [LARGE SCALE GENOMIC DNA]</scope>
</reference>